<feature type="region of interest" description="Disordered" evidence="10">
    <location>
        <begin position="249"/>
        <end position="673"/>
    </location>
</feature>
<dbReference type="GO" id="GO:0051301">
    <property type="term" value="P:cell division"/>
    <property type="evidence" value="ECO:0007669"/>
    <property type="project" value="UniProtKB-KW"/>
</dbReference>
<dbReference type="InterPro" id="IPR011516">
    <property type="entry name" value="Shugoshin_N"/>
</dbReference>
<evidence type="ECO:0000256" key="5">
    <source>
        <dbReference type="ARBA" id="ARBA00022829"/>
    </source>
</evidence>
<feature type="compositionally biased region" description="Basic and acidic residues" evidence="10">
    <location>
        <begin position="472"/>
        <end position="481"/>
    </location>
</feature>
<feature type="compositionally biased region" description="Basic and acidic residues" evidence="10">
    <location>
        <begin position="584"/>
        <end position="597"/>
    </location>
</feature>
<dbReference type="EMBL" id="KV907493">
    <property type="protein sequence ID" value="OOG01219.1"/>
    <property type="molecule type" value="Genomic_DNA"/>
</dbReference>
<feature type="domain" description="Shugoshin C-terminal" evidence="11">
    <location>
        <begin position="457"/>
        <end position="479"/>
    </location>
</feature>
<gene>
    <name evidence="13" type="ORF">ASPCADRAFT_126220</name>
</gene>
<dbReference type="GO" id="GO:0000779">
    <property type="term" value="C:condensed chromosome, centromeric region"/>
    <property type="evidence" value="ECO:0007669"/>
    <property type="project" value="UniProtKB-ARBA"/>
</dbReference>
<keyword evidence="8" id="KW-0137">Centromere</keyword>
<accession>A0A1R3S3A1</accession>
<reference evidence="14" key="1">
    <citation type="journal article" date="2017" name="Genome Biol.">
        <title>Comparative genomics reveals high biological diversity and specific adaptations in the industrially and medically important fungal genus Aspergillus.</title>
        <authorList>
            <person name="de Vries R.P."/>
            <person name="Riley R."/>
            <person name="Wiebenga A."/>
            <person name="Aguilar-Osorio G."/>
            <person name="Amillis S."/>
            <person name="Uchima C.A."/>
            <person name="Anderluh G."/>
            <person name="Asadollahi M."/>
            <person name="Askin M."/>
            <person name="Barry K."/>
            <person name="Battaglia E."/>
            <person name="Bayram O."/>
            <person name="Benocci T."/>
            <person name="Braus-Stromeyer S.A."/>
            <person name="Caldana C."/>
            <person name="Canovas D."/>
            <person name="Cerqueira G.C."/>
            <person name="Chen F."/>
            <person name="Chen W."/>
            <person name="Choi C."/>
            <person name="Clum A."/>
            <person name="Dos Santos R.A."/>
            <person name="Damasio A.R."/>
            <person name="Diallinas G."/>
            <person name="Emri T."/>
            <person name="Fekete E."/>
            <person name="Flipphi M."/>
            <person name="Freyberg S."/>
            <person name="Gallo A."/>
            <person name="Gournas C."/>
            <person name="Habgood R."/>
            <person name="Hainaut M."/>
            <person name="Harispe M.L."/>
            <person name="Henrissat B."/>
            <person name="Hilden K.S."/>
            <person name="Hope R."/>
            <person name="Hossain A."/>
            <person name="Karabika E."/>
            <person name="Karaffa L."/>
            <person name="Karanyi Z."/>
            <person name="Krasevec N."/>
            <person name="Kuo A."/>
            <person name="Kusch H."/>
            <person name="LaButti K."/>
            <person name="Lagendijk E.L."/>
            <person name="Lapidus A."/>
            <person name="Levasseur A."/>
            <person name="Lindquist E."/>
            <person name="Lipzen A."/>
            <person name="Logrieco A.F."/>
            <person name="MacCabe A."/>
            <person name="Maekelae M.R."/>
            <person name="Malavazi I."/>
            <person name="Melin P."/>
            <person name="Meyer V."/>
            <person name="Mielnichuk N."/>
            <person name="Miskei M."/>
            <person name="Molnar A.P."/>
            <person name="Mule G."/>
            <person name="Ngan C.Y."/>
            <person name="Orejas M."/>
            <person name="Orosz E."/>
            <person name="Ouedraogo J.P."/>
            <person name="Overkamp K.M."/>
            <person name="Park H.-S."/>
            <person name="Perrone G."/>
            <person name="Piumi F."/>
            <person name="Punt P.J."/>
            <person name="Ram A.F."/>
            <person name="Ramon A."/>
            <person name="Rauscher S."/>
            <person name="Record E."/>
            <person name="Riano-Pachon D.M."/>
            <person name="Robert V."/>
            <person name="Roehrig J."/>
            <person name="Ruller R."/>
            <person name="Salamov A."/>
            <person name="Salih N.S."/>
            <person name="Samson R.A."/>
            <person name="Sandor E."/>
            <person name="Sanguinetti M."/>
            <person name="Schuetze T."/>
            <person name="Sepcic K."/>
            <person name="Shelest E."/>
            <person name="Sherlock G."/>
            <person name="Sophianopoulou V."/>
            <person name="Squina F.M."/>
            <person name="Sun H."/>
            <person name="Susca A."/>
            <person name="Todd R.B."/>
            <person name="Tsang A."/>
            <person name="Unkles S.E."/>
            <person name="van de Wiele N."/>
            <person name="van Rossen-Uffink D."/>
            <person name="Oliveira J.V."/>
            <person name="Vesth T.C."/>
            <person name="Visser J."/>
            <person name="Yu J.-H."/>
            <person name="Zhou M."/>
            <person name="Andersen M.R."/>
            <person name="Archer D.B."/>
            <person name="Baker S.E."/>
            <person name="Benoit I."/>
            <person name="Brakhage A.A."/>
            <person name="Braus G.H."/>
            <person name="Fischer R."/>
            <person name="Frisvad J.C."/>
            <person name="Goldman G.H."/>
            <person name="Houbraken J."/>
            <person name="Oakley B."/>
            <person name="Pocsi I."/>
            <person name="Scazzocchio C."/>
            <person name="Seiboth B."/>
            <person name="vanKuyk P.A."/>
            <person name="Wortman J."/>
            <person name="Dyer P.S."/>
            <person name="Grigoriev I.V."/>
        </authorList>
    </citation>
    <scope>NUCLEOTIDE SEQUENCE [LARGE SCALE GENOMIC DNA]</scope>
    <source>
        <strain evidence="14">ITEM 5010</strain>
    </source>
</reference>
<dbReference type="OrthoDB" id="5394106at2759"/>
<dbReference type="OMA" id="ENECACM"/>
<dbReference type="AlphaFoldDB" id="A0A1R3S3A1"/>
<evidence type="ECO:0000256" key="2">
    <source>
        <dbReference type="ARBA" id="ARBA00010845"/>
    </source>
</evidence>
<evidence type="ECO:0000313" key="14">
    <source>
        <dbReference type="Proteomes" id="UP000188318"/>
    </source>
</evidence>
<evidence type="ECO:0000256" key="4">
    <source>
        <dbReference type="ARBA" id="ARBA00022618"/>
    </source>
</evidence>
<feature type="compositionally biased region" description="Polar residues" evidence="10">
    <location>
        <begin position="345"/>
        <end position="354"/>
    </location>
</feature>
<feature type="domain" description="Shugoshin N-terminal coiled-coil" evidence="12">
    <location>
        <begin position="20"/>
        <end position="64"/>
    </location>
</feature>
<feature type="compositionally biased region" description="Basic and acidic residues" evidence="10">
    <location>
        <begin position="503"/>
        <end position="518"/>
    </location>
</feature>
<keyword evidence="3" id="KW-0158">Chromosome</keyword>
<dbReference type="InterPro" id="IPR011515">
    <property type="entry name" value="Shugoshin_C"/>
</dbReference>
<feature type="compositionally biased region" description="Polar residues" evidence="10">
    <location>
        <begin position="538"/>
        <end position="551"/>
    </location>
</feature>
<feature type="compositionally biased region" description="Basic and acidic residues" evidence="10">
    <location>
        <begin position="417"/>
        <end position="428"/>
    </location>
</feature>
<dbReference type="VEuPathDB" id="FungiDB:ASPCADRAFT_126220"/>
<feature type="compositionally biased region" description="Polar residues" evidence="10">
    <location>
        <begin position="558"/>
        <end position="582"/>
    </location>
</feature>
<keyword evidence="14" id="KW-1185">Reference proteome</keyword>
<evidence type="ECO:0000256" key="6">
    <source>
        <dbReference type="ARBA" id="ARBA00023054"/>
    </source>
</evidence>
<feature type="region of interest" description="Disordered" evidence="10">
    <location>
        <begin position="685"/>
        <end position="726"/>
    </location>
</feature>
<evidence type="ECO:0000256" key="9">
    <source>
        <dbReference type="SAM" id="Coils"/>
    </source>
</evidence>
<feature type="compositionally biased region" description="Polar residues" evidence="10">
    <location>
        <begin position="284"/>
        <end position="300"/>
    </location>
</feature>
<evidence type="ECO:0000256" key="1">
    <source>
        <dbReference type="ARBA" id="ARBA00004584"/>
    </source>
</evidence>
<dbReference type="GO" id="GO:0005634">
    <property type="term" value="C:nucleus"/>
    <property type="evidence" value="ECO:0007669"/>
    <property type="project" value="InterPro"/>
</dbReference>
<proteinExistence type="inferred from homology"/>
<feature type="coiled-coil region" evidence="9">
    <location>
        <begin position="42"/>
        <end position="76"/>
    </location>
</feature>
<keyword evidence="7" id="KW-0131">Cell cycle</keyword>
<dbReference type="Pfam" id="PF07557">
    <property type="entry name" value="Shugoshin_C"/>
    <property type="match status" value="1"/>
</dbReference>
<feature type="compositionally biased region" description="Low complexity" evidence="10">
    <location>
        <begin position="705"/>
        <end position="718"/>
    </location>
</feature>
<keyword evidence="4" id="KW-0132">Cell division</keyword>
<comment type="similarity">
    <text evidence="2">Belongs to the shugoshin family.</text>
</comment>
<evidence type="ECO:0000256" key="3">
    <source>
        <dbReference type="ARBA" id="ARBA00022454"/>
    </source>
</evidence>
<keyword evidence="6 9" id="KW-0175">Coiled coil</keyword>
<evidence type="ECO:0000259" key="11">
    <source>
        <dbReference type="Pfam" id="PF07557"/>
    </source>
</evidence>
<dbReference type="Proteomes" id="UP000188318">
    <property type="component" value="Unassembled WGS sequence"/>
</dbReference>
<organism evidence="13 14">
    <name type="scientific">Aspergillus carbonarius (strain ITEM 5010)</name>
    <dbReference type="NCBI Taxonomy" id="602072"/>
    <lineage>
        <taxon>Eukaryota</taxon>
        <taxon>Fungi</taxon>
        <taxon>Dikarya</taxon>
        <taxon>Ascomycota</taxon>
        <taxon>Pezizomycotina</taxon>
        <taxon>Eurotiomycetes</taxon>
        <taxon>Eurotiomycetidae</taxon>
        <taxon>Eurotiales</taxon>
        <taxon>Aspergillaceae</taxon>
        <taxon>Aspergillus</taxon>
        <taxon>Aspergillus subgen. Circumdati</taxon>
    </lineage>
</organism>
<dbReference type="Pfam" id="PF07558">
    <property type="entry name" value="Shugoshin_N"/>
    <property type="match status" value="1"/>
</dbReference>
<protein>
    <recommendedName>
        <fullName evidence="15">Shugoshin C-terminal domain-containing protein</fullName>
    </recommendedName>
</protein>
<evidence type="ECO:0000256" key="8">
    <source>
        <dbReference type="ARBA" id="ARBA00023328"/>
    </source>
</evidence>
<keyword evidence="5" id="KW-0159">Chromosome partition</keyword>
<feature type="compositionally biased region" description="Polar residues" evidence="10">
    <location>
        <begin position="689"/>
        <end position="704"/>
    </location>
</feature>
<evidence type="ECO:0000256" key="7">
    <source>
        <dbReference type="ARBA" id="ARBA00023306"/>
    </source>
</evidence>
<name>A0A1R3S3A1_ASPC5</name>
<evidence type="ECO:0008006" key="15">
    <source>
        <dbReference type="Google" id="ProtNLM"/>
    </source>
</evidence>
<comment type="subcellular location">
    <subcellularLocation>
        <location evidence="1">Chromosome</location>
        <location evidence="1">Centromere</location>
    </subcellularLocation>
</comment>
<evidence type="ECO:0000313" key="13">
    <source>
        <dbReference type="EMBL" id="OOG01219.1"/>
    </source>
</evidence>
<dbReference type="GO" id="GO:0045132">
    <property type="term" value="P:meiotic chromosome segregation"/>
    <property type="evidence" value="ECO:0007669"/>
    <property type="project" value="InterPro"/>
</dbReference>
<evidence type="ECO:0000259" key="12">
    <source>
        <dbReference type="Pfam" id="PF07558"/>
    </source>
</evidence>
<feature type="compositionally biased region" description="Polar residues" evidence="10">
    <location>
        <begin position="431"/>
        <end position="450"/>
    </location>
</feature>
<evidence type="ECO:0000256" key="10">
    <source>
        <dbReference type="SAM" id="MobiDB-lite"/>
    </source>
</evidence>
<sequence>MQGMARLNESSTPTEHIEALKRRFVRQNREIARVNSIQSLRIRSLEAEVSHLLSENVSLREQVISLSQDIERYEAVRLLQDGVYDIKTRLDNKLAELNNLVADLGALPRRLRNKLTEKPLSADRTRPISDWRLKSTDDELHVGQDEDGRLPVILEGKYYPRRSLEAQGLQDIGDNGTDILRSPDFEEPVAMQPGAEDDGCFPNESHAIKDDQSLSYETHISADDDAFLPPTLETRRRKKANITPMDIEFKADPVPSPIRDDSETRMNPGTKRKFSVHHGDRLESTPTHTDSLLPNLQSPLPVSRAGHSLSPGSEGTPSRGKVQPSGEGTINYRPAKRKALEHRSTNISILSPTKENAAVAQEPTDKDTTSLLTGERGGKGGLSPISLKVDIISAQSRRKSVSEQYPLDQPTDDEEHKDDLIQESRVPEIKTGTQSPSGPTNRSDSRTPNYVPSEPVRPARRQRAIVSYAEPNLRDKMRRPTNELIAAVGERPRRISGSLKAQSDTKDDEDLRNNEKWNARKPRNSDSTSKVSKLRTVATPTNLSTQKINVSQRKRKSSPPSEFDNTAPQGLTEGTTGAQTRQWLVKEGKVEEPKGADDYTETQPPWKAGSSTGNPPVNACKARQYTGRQSRRHSSHPESSGQDKCQAADKNIRSIKSQDASPSEARAKNSAPTKILEELAILNPLAQKPTESSNIHSSTTTLTDAGQSRRGQRAAAAAARRKSMML</sequence>